<dbReference type="GO" id="GO:0016020">
    <property type="term" value="C:membrane"/>
    <property type="evidence" value="ECO:0007669"/>
    <property type="project" value="InterPro"/>
</dbReference>
<gene>
    <name evidence="2" type="ORF">CBOVIS_LOCUS3577</name>
</gene>
<keyword evidence="1" id="KW-1133">Transmembrane helix</keyword>
<proteinExistence type="predicted"/>
<evidence type="ECO:0008006" key="4">
    <source>
        <dbReference type="Google" id="ProtNLM"/>
    </source>
</evidence>
<feature type="transmembrane region" description="Helical" evidence="1">
    <location>
        <begin position="117"/>
        <end position="139"/>
    </location>
</feature>
<dbReference type="InterPro" id="IPR010761">
    <property type="entry name" value="Clc_prot-like"/>
</dbReference>
<dbReference type="PANTHER" id="PTHR35574">
    <property type="entry name" value="PUTATIVE-RELATED"/>
    <property type="match status" value="1"/>
</dbReference>
<keyword evidence="3" id="KW-1185">Reference proteome</keyword>
<feature type="transmembrane region" description="Helical" evidence="1">
    <location>
        <begin position="146"/>
        <end position="172"/>
    </location>
</feature>
<feature type="transmembrane region" description="Helical" evidence="1">
    <location>
        <begin position="192"/>
        <end position="219"/>
    </location>
</feature>
<feature type="transmembrane region" description="Helical" evidence="1">
    <location>
        <begin position="12"/>
        <end position="33"/>
    </location>
</feature>
<accession>A0A8S1EMG2</accession>
<name>A0A8S1EMG2_9PELO</name>
<keyword evidence="1" id="KW-0812">Transmembrane</keyword>
<keyword evidence="1" id="KW-0472">Membrane</keyword>
<sequence length="244" mass="27192">MSDQKTTNTQTIVIISSLILLIVALGLQAGGVISPSWQVVDIREFRATHFHGLWLDCTRPQLHLLSKSQRVDDLPLHCTYKFDYSASEIIDENIQDIDQNSAAGESEHHQFYGWHKFTLGFMLTALVLACVSLLCGICAPCNSALAVIYAILVALTVFTSICGDAIFFFAAHRVDSRFVQGLVGTYEQMIGMAFYLHILGTLISFLAFIMAAISAYQLLQNSENERTMPMRELAPLHEARFARV</sequence>
<dbReference type="Proteomes" id="UP000494206">
    <property type="component" value="Unassembled WGS sequence"/>
</dbReference>
<protein>
    <recommendedName>
        <fullName evidence="4">Clc-like protein</fullName>
    </recommendedName>
</protein>
<evidence type="ECO:0000313" key="3">
    <source>
        <dbReference type="Proteomes" id="UP000494206"/>
    </source>
</evidence>
<evidence type="ECO:0000313" key="2">
    <source>
        <dbReference type="EMBL" id="CAB3400698.1"/>
    </source>
</evidence>
<dbReference type="AlphaFoldDB" id="A0A8S1EMG2"/>
<dbReference type="EMBL" id="CADEPM010000002">
    <property type="protein sequence ID" value="CAB3400698.1"/>
    <property type="molecule type" value="Genomic_DNA"/>
</dbReference>
<reference evidence="2 3" key="1">
    <citation type="submission" date="2020-04" db="EMBL/GenBank/DDBJ databases">
        <authorList>
            <person name="Laetsch R D."/>
            <person name="Stevens L."/>
            <person name="Kumar S."/>
            <person name="Blaxter L. M."/>
        </authorList>
    </citation>
    <scope>NUCLEOTIDE SEQUENCE [LARGE SCALE GENOMIC DNA]</scope>
</reference>
<evidence type="ECO:0000256" key="1">
    <source>
        <dbReference type="SAM" id="Phobius"/>
    </source>
</evidence>
<organism evidence="2 3">
    <name type="scientific">Caenorhabditis bovis</name>
    <dbReference type="NCBI Taxonomy" id="2654633"/>
    <lineage>
        <taxon>Eukaryota</taxon>
        <taxon>Metazoa</taxon>
        <taxon>Ecdysozoa</taxon>
        <taxon>Nematoda</taxon>
        <taxon>Chromadorea</taxon>
        <taxon>Rhabditida</taxon>
        <taxon>Rhabditina</taxon>
        <taxon>Rhabditomorpha</taxon>
        <taxon>Rhabditoidea</taxon>
        <taxon>Rhabditidae</taxon>
        <taxon>Peloderinae</taxon>
        <taxon>Caenorhabditis</taxon>
    </lineage>
</organism>
<dbReference type="Pfam" id="PF07062">
    <property type="entry name" value="Clc-like"/>
    <property type="match status" value="1"/>
</dbReference>
<dbReference type="Gene3D" id="1.20.140.150">
    <property type="match status" value="1"/>
</dbReference>
<dbReference type="PANTHER" id="PTHR35574:SF1">
    <property type="entry name" value="CLC-LIKE PROTEIN"/>
    <property type="match status" value="1"/>
</dbReference>
<comment type="caution">
    <text evidence="2">The sequence shown here is derived from an EMBL/GenBank/DDBJ whole genome shotgun (WGS) entry which is preliminary data.</text>
</comment>
<dbReference type="OrthoDB" id="5823275at2759"/>